<comment type="similarity">
    <text evidence="1">Belongs to the LysR transcriptional regulatory family.</text>
</comment>
<dbReference type="SUPFAM" id="SSF53850">
    <property type="entry name" value="Periplasmic binding protein-like II"/>
    <property type="match status" value="1"/>
</dbReference>
<keyword evidence="4" id="KW-0804">Transcription</keyword>
<dbReference type="PROSITE" id="PS50931">
    <property type="entry name" value="HTH_LYSR"/>
    <property type="match status" value="1"/>
</dbReference>
<dbReference type="InterPro" id="IPR036390">
    <property type="entry name" value="WH_DNA-bd_sf"/>
</dbReference>
<keyword evidence="3" id="KW-0238">DNA-binding</keyword>
<dbReference type="InterPro" id="IPR000847">
    <property type="entry name" value="LysR_HTH_N"/>
</dbReference>
<dbReference type="AlphaFoldDB" id="A0A4P7CXM5"/>
<dbReference type="InterPro" id="IPR036388">
    <property type="entry name" value="WH-like_DNA-bd_sf"/>
</dbReference>
<evidence type="ECO:0000256" key="1">
    <source>
        <dbReference type="ARBA" id="ARBA00009437"/>
    </source>
</evidence>
<feature type="domain" description="HTH lysR-type" evidence="6">
    <location>
        <begin position="1"/>
        <end position="59"/>
    </location>
</feature>
<dbReference type="OrthoDB" id="5297026at2"/>
<evidence type="ECO:0000256" key="4">
    <source>
        <dbReference type="ARBA" id="ARBA00023163"/>
    </source>
</evidence>
<keyword evidence="8" id="KW-1185">Reference proteome</keyword>
<dbReference type="InterPro" id="IPR005119">
    <property type="entry name" value="LysR_subst-bd"/>
</dbReference>
<dbReference type="PRINTS" id="PR00039">
    <property type="entry name" value="HTHLYSR"/>
</dbReference>
<evidence type="ECO:0000256" key="3">
    <source>
        <dbReference type="ARBA" id="ARBA00023125"/>
    </source>
</evidence>
<dbReference type="Gene3D" id="1.10.10.10">
    <property type="entry name" value="Winged helix-like DNA-binding domain superfamily/Winged helix DNA-binding domain"/>
    <property type="match status" value="1"/>
</dbReference>
<dbReference type="GO" id="GO:0000976">
    <property type="term" value="F:transcription cis-regulatory region binding"/>
    <property type="evidence" value="ECO:0007669"/>
    <property type="project" value="TreeGrafter"/>
</dbReference>
<dbReference type="PANTHER" id="PTHR30126:SF6">
    <property type="entry name" value="HTH-TYPE TRANSCRIPTIONAL REGULATOR CYSB-RELATED"/>
    <property type="match status" value="1"/>
</dbReference>
<accession>A0A4P7CXM5</accession>
<dbReference type="RefSeq" id="WP_134755211.1">
    <property type="nucleotide sequence ID" value="NZ_CP038150.1"/>
</dbReference>
<feature type="compositionally biased region" description="Basic and acidic residues" evidence="5">
    <location>
        <begin position="325"/>
        <end position="334"/>
    </location>
</feature>
<dbReference type="Pfam" id="PF00126">
    <property type="entry name" value="HTH_1"/>
    <property type="match status" value="1"/>
</dbReference>
<dbReference type="SUPFAM" id="SSF46785">
    <property type="entry name" value="Winged helix' DNA-binding domain"/>
    <property type="match status" value="1"/>
</dbReference>
<dbReference type="Pfam" id="PF03466">
    <property type="entry name" value="LysR_substrate"/>
    <property type="match status" value="1"/>
</dbReference>
<protein>
    <submittedName>
        <fullName evidence="7">LysR family transcriptional regulator</fullName>
    </submittedName>
</protein>
<evidence type="ECO:0000256" key="5">
    <source>
        <dbReference type="SAM" id="MobiDB-lite"/>
    </source>
</evidence>
<dbReference type="Proteomes" id="UP000295727">
    <property type="component" value="Chromosome 3"/>
</dbReference>
<evidence type="ECO:0000313" key="7">
    <source>
        <dbReference type="EMBL" id="QBR01006.1"/>
    </source>
</evidence>
<name>A0A4P7CXM5_9BURK</name>
<gene>
    <name evidence="7" type="ORF">E1956_27580</name>
</gene>
<dbReference type="PANTHER" id="PTHR30126">
    <property type="entry name" value="HTH-TYPE TRANSCRIPTIONAL REGULATOR"/>
    <property type="match status" value="1"/>
</dbReference>
<evidence type="ECO:0000313" key="8">
    <source>
        <dbReference type="Proteomes" id="UP000295727"/>
    </source>
</evidence>
<dbReference type="Gene3D" id="3.40.190.10">
    <property type="entry name" value="Periplasmic binding protein-like II"/>
    <property type="match status" value="2"/>
</dbReference>
<feature type="region of interest" description="Disordered" evidence="5">
    <location>
        <begin position="301"/>
        <end position="334"/>
    </location>
</feature>
<keyword evidence="2" id="KW-0805">Transcription regulation</keyword>
<proteinExistence type="inferred from homology"/>
<evidence type="ECO:0000256" key="2">
    <source>
        <dbReference type="ARBA" id="ARBA00023015"/>
    </source>
</evidence>
<dbReference type="EMBL" id="CP038150">
    <property type="protein sequence ID" value="QBR01006.1"/>
    <property type="molecule type" value="Genomic_DNA"/>
</dbReference>
<evidence type="ECO:0000259" key="6">
    <source>
        <dbReference type="PROSITE" id="PS50931"/>
    </source>
</evidence>
<dbReference type="GO" id="GO:0019344">
    <property type="term" value="P:cysteine biosynthetic process"/>
    <property type="evidence" value="ECO:0007669"/>
    <property type="project" value="TreeGrafter"/>
</dbReference>
<organism evidence="7 8">
    <name type="scientific">Paraburkholderia pallida</name>
    <dbReference type="NCBI Taxonomy" id="2547399"/>
    <lineage>
        <taxon>Bacteria</taxon>
        <taxon>Pseudomonadati</taxon>
        <taxon>Pseudomonadota</taxon>
        <taxon>Betaproteobacteria</taxon>
        <taxon>Burkholderiales</taxon>
        <taxon>Burkholderiaceae</taxon>
        <taxon>Paraburkholderia</taxon>
    </lineage>
</organism>
<reference evidence="7 8" key="1">
    <citation type="submission" date="2019-03" db="EMBL/GenBank/DDBJ databases">
        <title>Paraburkholderia sp. 7MH5, isolated from subtropical forest soil.</title>
        <authorList>
            <person name="Gao Z.-H."/>
            <person name="Qiu L.-H."/>
        </authorList>
    </citation>
    <scope>NUCLEOTIDE SEQUENCE [LARGE SCALE GENOMIC DNA]</scope>
    <source>
        <strain evidence="7 8">7MH5</strain>
    </source>
</reference>
<dbReference type="GO" id="GO:0003700">
    <property type="term" value="F:DNA-binding transcription factor activity"/>
    <property type="evidence" value="ECO:0007669"/>
    <property type="project" value="InterPro"/>
</dbReference>
<dbReference type="KEGG" id="ppai:E1956_27580"/>
<sequence>MNLHQLRFIREAVRQNLNLTAAARSLYTSQPGISKAIIELEDELGIEIFSRHGKRLRAVTAQGKLVVAAAERIMGEVDALRRVRLDYAMQDQGELVIATTHTLARYWLPQAIADWRSRFPKMAVAVMPVTPAQAIEMARDGSADLALTTADLPDDDLLMSFPCASLNPMAIFAASHPLARRPRVEFAEIAAEKLVVEDEMFGQGALLSSTGLKLDVAVRACDAETVKACVGLGLGVGIIADLAFDPRRDHGLRALPIAAAQARQARIALRRDAVPRHSVQALAELLSSGAPKDPARQLIATEPIAQMTRPENVTPLRRPLPRAPALERKPAQAG</sequence>